<dbReference type="InterPro" id="IPR022635">
    <property type="entry name" value="DNA_polIII_beta_C"/>
</dbReference>
<comment type="subcellular location">
    <subcellularLocation>
        <location evidence="1">Cytoplasm</location>
    </subcellularLocation>
</comment>
<dbReference type="InterPro" id="IPR046938">
    <property type="entry name" value="DNA_clamp_sf"/>
</dbReference>
<evidence type="ECO:0000256" key="5">
    <source>
        <dbReference type="ARBA" id="ARBA00022695"/>
    </source>
</evidence>
<keyword evidence="3" id="KW-0963">Cytoplasm</keyword>
<proteinExistence type="inferred from homology"/>
<gene>
    <name evidence="10" type="ORF">EVA_07730</name>
</gene>
<dbReference type="PANTHER" id="PTHR30478:SF0">
    <property type="entry name" value="BETA SLIDING CLAMP"/>
    <property type="match status" value="1"/>
</dbReference>
<evidence type="ECO:0000256" key="3">
    <source>
        <dbReference type="ARBA" id="ARBA00022490"/>
    </source>
</evidence>
<keyword evidence="7" id="KW-0239">DNA-directed DNA polymerase</keyword>
<dbReference type="GO" id="GO:0003887">
    <property type="term" value="F:DNA-directed DNA polymerase activity"/>
    <property type="evidence" value="ECO:0007669"/>
    <property type="project" value="UniProtKB-KW"/>
</dbReference>
<dbReference type="GO" id="GO:0008408">
    <property type="term" value="F:3'-5' exonuclease activity"/>
    <property type="evidence" value="ECO:0007669"/>
    <property type="project" value="InterPro"/>
</dbReference>
<dbReference type="GO" id="GO:0005737">
    <property type="term" value="C:cytoplasm"/>
    <property type="evidence" value="ECO:0007669"/>
    <property type="project" value="UniProtKB-SubCell"/>
</dbReference>
<dbReference type="GO" id="GO:0003677">
    <property type="term" value="F:DNA binding"/>
    <property type="evidence" value="ECO:0007669"/>
    <property type="project" value="UniProtKB-KW"/>
</dbReference>
<dbReference type="EMBL" id="AMCI01001899">
    <property type="protein sequence ID" value="EJX04164.1"/>
    <property type="molecule type" value="Genomic_DNA"/>
</dbReference>
<keyword evidence="5" id="KW-0548">Nucleotidyltransferase</keyword>
<protein>
    <submittedName>
        <fullName evidence="10">DNA polymerase III subunit beta</fullName>
    </submittedName>
</protein>
<evidence type="ECO:0000256" key="8">
    <source>
        <dbReference type="ARBA" id="ARBA00023125"/>
    </source>
</evidence>
<evidence type="ECO:0000259" key="9">
    <source>
        <dbReference type="Pfam" id="PF02768"/>
    </source>
</evidence>
<feature type="non-terminal residue" evidence="10">
    <location>
        <position position="1"/>
    </location>
</feature>
<keyword evidence="4" id="KW-0808">Transferase</keyword>
<dbReference type="SUPFAM" id="SSF55979">
    <property type="entry name" value="DNA clamp"/>
    <property type="match status" value="1"/>
</dbReference>
<dbReference type="Gene3D" id="3.10.150.10">
    <property type="entry name" value="DNA Polymerase III, subunit A, domain 2"/>
    <property type="match status" value="1"/>
</dbReference>
<reference evidence="10" key="1">
    <citation type="journal article" date="2012" name="PLoS ONE">
        <title>Gene sets for utilization of primary and secondary nutrition supplies in the distal gut of endangered iberian lynx.</title>
        <authorList>
            <person name="Alcaide M."/>
            <person name="Messina E."/>
            <person name="Richter M."/>
            <person name="Bargiela R."/>
            <person name="Peplies J."/>
            <person name="Huws S.A."/>
            <person name="Newbold C.J."/>
            <person name="Golyshin P.N."/>
            <person name="Simon M.A."/>
            <person name="Lopez G."/>
            <person name="Yakimov M.M."/>
            <person name="Ferrer M."/>
        </authorList>
    </citation>
    <scope>NUCLEOTIDE SEQUENCE</scope>
</reference>
<dbReference type="PANTHER" id="PTHR30478">
    <property type="entry name" value="DNA POLYMERASE III SUBUNIT BETA"/>
    <property type="match status" value="1"/>
</dbReference>
<evidence type="ECO:0000256" key="6">
    <source>
        <dbReference type="ARBA" id="ARBA00022705"/>
    </source>
</evidence>
<organism evidence="10">
    <name type="scientific">gut metagenome</name>
    <dbReference type="NCBI Taxonomy" id="749906"/>
    <lineage>
        <taxon>unclassified sequences</taxon>
        <taxon>metagenomes</taxon>
        <taxon>organismal metagenomes</taxon>
    </lineage>
</organism>
<evidence type="ECO:0000256" key="2">
    <source>
        <dbReference type="ARBA" id="ARBA00010752"/>
    </source>
</evidence>
<evidence type="ECO:0000256" key="1">
    <source>
        <dbReference type="ARBA" id="ARBA00004496"/>
    </source>
</evidence>
<feature type="domain" description="DNA polymerase III beta sliding clamp C-terminal" evidence="9">
    <location>
        <begin position="2"/>
        <end position="70"/>
    </location>
</feature>
<comment type="caution">
    <text evidence="10">The sequence shown here is derived from an EMBL/GenBank/DDBJ whole genome shotgun (WGS) entry which is preliminary data.</text>
</comment>
<dbReference type="GO" id="GO:0009360">
    <property type="term" value="C:DNA polymerase III complex"/>
    <property type="evidence" value="ECO:0007669"/>
    <property type="project" value="InterPro"/>
</dbReference>
<evidence type="ECO:0000313" key="10">
    <source>
        <dbReference type="EMBL" id="EJX04164.1"/>
    </source>
</evidence>
<evidence type="ECO:0000256" key="7">
    <source>
        <dbReference type="ARBA" id="ARBA00022932"/>
    </source>
</evidence>
<dbReference type="GO" id="GO:0006271">
    <property type="term" value="P:DNA strand elongation involved in DNA replication"/>
    <property type="evidence" value="ECO:0007669"/>
    <property type="project" value="TreeGrafter"/>
</dbReference>
<dbReference type="InterPro" id="IPR001001">
    <property type="entry name" value="DNA_polIII_beta"/>
</dbReference>
<keyword evidence="8" id="KW-0238">DNA-binding</keyword>
<accession>J9GBE3</accession>
<comment type="similarity">
    <text evidence="2">Belongs to the beta sliding clamp family.</text>
</comment>
<dbReference type="Pfam" id="PF02768">
    <property type="entry name" value="DNA_pol3_beta_3"/>
    <property type="match status" value="1"/>
</dbReference>
<name>J9GBE3_9ZZZZ</name>
<sequence>AEHEDALEHLDIAWTYEELDMGFNITYLMEVLNLLKNKEVSFNFSSASGSVLITMPEAQERFSYVVMPMRI</sequence>
<keyword evidence="6" id="KW-0235">DNA replication</keyword>
<evidence type="ECO:0000256" key="4">
    <source>
        <dbReference type="ARBA" id="ARBA00022679"/>
    </source>
</evidence>
<dbReference type="AlphaFoldDB" id="J9GBE3"/>